<name>A0A654TV16_MYCTX</name>
<accession>A0A654TV16</accession>
<proteinExistence type="predicted"/>
<feature type="region of interest" description="Disordered" evidence="1">
    <location>
        <begin position="30"/>
        <end position="60"/>
    </location>
</feature>
<protein>
    <submittedName>
        <fullName evidence="2">Uncharacterized protein</fullName>
    </submittedName>
</protein>
<dbReference type="EMBL" id="CFOH01001580">
    <property type="protein sequence ID" value="CFE87954.1"/>
    <property type="molecule type" value="Genomic_DNA"/>
</dbReference>
<reference evidence="2 3" key="1">
    <citation type="submission" date="2015-03" db="EMBL/GenBank/DDBJ databases">
        <authorList>
            <consortium name="Pathogen Informatics"/>
        </authorList>
    </citation>
    <scope>NUCLEOTIDE SEQUENCE [LARGE SCALE GENOMIC DNA]</scope>
    <source>
        <strain evidence="2 3">H09601792</strain>
    </source>
</reference>
<evidence type="ECO:0000256" key="1">
    <source>
        <dbReference type="SAM" id="MobiDB-lite"/>
    </source>
</evidence>
<dbReference type="Proteomes" id="UP000046947">
    <property type="component" value="Unassembled WGS sequence"/>
</dbReference>
<organism evidence="2 3">
    <name type="scientific">Mycobacterium tuberculosis</name>
    <dbReference type="NCBI Taxonomy" id="1773"/>
    <lineage>
        <taxon>Bacteria</taxon>
        <taxon>Bacillati</taxon>
        <taxon>Actinomycetota</taxon>
        <taxon>Actinomycetes</taxon>
        <taxon>Mycobacteriales</taxon>
        <taxon>Mycobacteriaceae</taxon>
        <taxon>Mycobacterium</taxon>
        <taxon>Mycobacterium tuberculosis complex</taxon>
    </lineage>
</organism>
<gene>
    <name evidence="2" type="ORF">ERS007688_04661</name>
</gene>
<dbReference type="AlphaFoldDB" id="A0A654TV16"/>
<evidence type="ECO:0000313" key="3">
    <source>
        <dbReference type="Proteomes" id="UP000046947"/>
    </source>
</evidence>
<evidence type="ECO:0000313" key="2">
    <source>
        <dbReference type="EMBL" id="CFE87954.1"/>
    </source>
</evidence>
<sequence length="112" mass="11172">MKRPDQVLAGVGVDAGLAADGRIDHAQQCGGQVHNRDAAQPGGRREPGDVGGGPAAEADQGVFAADSDAAQHLPDESHDGQVLAGLGVGDLDAVRVDALAGQALSDLFRGLG</sequence>